<comment type="cofactor">
    <cofactor evidence="11">
        <name>thiamine diphosphate</name>
        <dbReference type="ChEBI" id="CHEBI:58937"/>
    </cofactor>
    <text evidence="11">Binds 1 thiamine pyrophosphate per subunit.</text>
</comment>
<dbReference type="InterPro" id="IPR029061">
    <property type="entry name" value="THDP-binding"/>
</dbReference>
<dbReference type="OrthoDB" id="9803371at2"/>
<dbReference type="GO" id="GO:0008661">
    <property type="term" value="F:1-deoxy-D-xylulose-5-phosphate synthase activity"/>
    <property type="evidence" value="ECO:0007669"/>
    <property type="project" value="UniProtKB-UniRule"/>
</dbReference>
<dbReference type="EMBL" id="NPEV01000014">
    <property type="protein sequence ID" value="RAI27815.1"/>
    <property type="molecule type" value="Genomic_DNA"/>
</dbReference>
<keyword evidence="14" id="KW-1185">Reference proteome</keyword>
<keyword evidence="8 11" id="KW-0786">Thiamine pyrophosphate</keyword>
<dbReference type="Pfam" id="PF13292">
    <property type="entry name" value="DXP_synthase_N"/>
    <property type="match status" value="1"/>
</dbReference>
<sequence length="649" mass="68886">MNTQSPEHLATPLLDTVSSPADLRRMSVDDLTQLAKEVRYDMVRTVSKTGGHLGSSLGVVELTVAIHATFDTPRDKLIFDVGHQCYPHKILTGRRDRMHTLRQGGGLSGFTKRSESPYDPFGAGHSTTAISAGLGFAYARDLGGDPGDIVCVIGDGAMSGGMAYEAMNNCGDSGKRLIVILNDNDMSISPPVGALSNHLTRICAQRPLQDAKARAKEIASLFPTPFREGADRAKDLLKGMVIGGTLFEQLGFSYVGPVDGHDVPLLMKVLRNVRASETGPVLIHVQTVKGKGYKPAEIAHDKCHGVSRFDIVTGEQAKPKTAKISYTKVFANSIVQEAEDDPRVVAVTAAMPAGTGLDRMMERFPERCFDVGIAEQHAVTFSAGLAAGGMRPFCTIYSTFLQRGYDQVVHDVAIQGLPVRFALDRAGLVGADGPTHAGAFDIGYLANLPGFVVMAAADEAELMHMVATAAKYDAGPIAFRYPRGEGLGVELPARGQPLEIGKGRIVKRGRQVAILSLGARLGECLKAAGELDALGLSTTVADARFAKPLDTDLIADLVREHEVLITIEEGATGGFGALVLHHLAGEGLLDHGLKIRTMTLPDAFVAHDTVSAMYDAAGLSARHIVDKAVAALGLGEGTEEEGRKVVSLA</sequence>
<dbReference type="NCBIfam" id="TIGR00204">
    <property type="entry name" value="dxs"/>
    <property type="match status" value="1"/>
</dbReference>
<feature type="binding site" evidence="11">
    <location>
        <position position="83"/>
    </location>
    <ligand>
        <name>thiamine diphosphate</name>
        <dbReference type="ChEBI" id="CHEBI:58937"/>
    </ligand>
</feature>
<dbReference type="PROSITE" id="PS00802">
    <property type="entry name" value="TRANSKETOLASE_2"/>
    <property type="match status" value="1"/>
</dbReference>
<evidence type="ECO:0000256" key="9">
    <source>
        <dbReference type="ARBA" id="ARBA00023229"/>
    </source>
</evidence>
<dbReference type="Gene3D" id="3.40.50.920">
    <property type="match status" value="1"/>
</dbReference>
<keyword evidence="7 11" id="KW-0784">Thiamine biosynthesis</keyword>
<comment type="similarity">
    <text evidence="2 11">Belongs to the transketolase family. DXPS subfamily.</text>
</comment>
<accession>A0A327JQ28</accession>
<feature type="binding site" evidence="11">
    <location>
        <position position="155"/>
    </location>
    <ligand>
        <name>Mg(2+)</name>
        <dbReference type="ChEBI" id="CHEBI:18420"/>
    </ligand>
</feature>
<dbReference type="NCBIfam" id="NF003933">
    <property type="entry name" value="PRK05444.2-2"/>
    <property type="match status" value="1"/>
</dbReference>
<feature type="binding site" evidence="11">
    <location>
        <position position="293"/>
    </location>
    <ligand>
        <name>thiamine diphosphate</name>
        <dbReference type="ChEBI" id="CHEBI:58937"/>
    </ligand>
</feature>
<dbReference type="InterPro" id="IPR033248">
    <property type="entry name" value="Transketolase_C"/>
</dbReference>
<comment type="pathway">
    <text evidence="1 11">Metabolic intermediate biosynthesis; 1-deoxy-D-xylulose 5-phosphate biosynthesis; 1-deoxy-D-xylulose 5-phosphate from D-glyceraldehyde 3-phosphate and pyruvate: step 1/1.</text>
</comment>
<keyword evidence="6 11" id="KW-0460">Magnesium</keyword>
<evidence type="ECO:0000256" key="4">
    <source>
        <dbReference type="ARBA" id="ARBA00022679"/>
    </source>
</evidence>
<feature type="binding site" evidence="11">
    <location>
        <begin position="156"/>
        <end position="157"/>
    </location>
    <ligand>
        <name>thiamine diphosphate</name>
        <dbReference type="ChEBI" id="CHEBI:58937"/>
    </ligand>
</feature>
<protein>
    <recommendedName>
        <fullName evidence="11">1-deoxy-D-xylulose-5-phosphate synthase</fullName>
        <ecNumber evidence="11">2.2.1.7</ecNumber>
    </recommendedName>
    <alternativeName>
        <fullName evidence="11">1-deoxyxylulose-5-phosphate synthase</fullName>
        <shortName evidence="11">DXP synthase</shortName>
        <shortName evidence="11">DXPS</shortName>
    </alternativeName>
</protein>
<dbReference type="PANTHER" id="PTHR43322:SF5">
    <property type="entry name" value="1-DEOXY-D-XYLULOSE-5-PHOSPHATE SYNTHASE, CHLOROPLASTIC"/>
    <property type="match status" value="1"/>
</dbReference>
<feature type="binding site" evidence="11">
    <location>
        <position position="375"/>
    </location>
    <ligand>
        <name>thiamine diphosphate</name>
        <dbReference type="ChEBI" id="CHEBI:58937"/>
    </ligand>
</feature>
<evidence type="ECO:0000256" key="10">
    <source>
        <dbReference type="ARBA" id="ARBA00055605"/>
    </source>
</evidence>
<dbReference type="PANTHER" id="PTHR43322">
    <property type="entry name" value="1-D-DEOXYXYLULOSE 5-PHOSPHATE SYNTHASE-RELATED"/>
    <property type="match status" value="1"/>
</dbReference>
<dbReference type="FunFam" id="3.40.50.970:FF:000005">
    <property type="entry name" value="1-deoxy-D-xylulose-5-phosphate synthase"/>
    <property type="match status" value="1"/>
</dbReference>
<feature type="binding site" evidence="11">
    <location>
        <position position="184"/>
    </location>
    <ligand>
        <name>thiamine diphosphate</name>
        <dbReference type="ChEBI" id="CHEBI:58937"/>
    </ligand>
</feature>
<dbReference type="InterPro" id="IPR005475">
    <property type="entry name" value="Transketolase-like_Pyr-bd"/>
</dbReference>
<evidence type="ECO:0000259" key="12">
    <source>
        <dbReference type="SMART" id="SM00861"/>
    </source>
</evidence>
<dbReference type="InterPro" id="IPR020826">
    <property type="entry name" value="Transketolase_BS"/>
</dbReference>
<comment type="function">
    <text evidence="10 11">Catalyzes the acyloin condensation reaction between C atoms 2 and 3 of pyruvate and glyceraldehyde 3-phosphate to yield 1-deoxy-D-xylulose-5-phosphate (DXP).</text>
</comment>
<dbReference type="GO" id="GO:0000287">
    <property type="term" value="F:magnesium ion binding"/>
    <property type="evidence" value="ECO:0007669"/>
    <property type="project" value="UniProtKB-UniRule"/>
</dbReference>
<comment type="subunit">
    <text evidence="3 11">Homodimer.</text>
</comment>
<dbReference type="SUPFAM" id="SSF52922">
    <property type="entry name" value="TK C-terminal domain-like"/>
    <property type="match status" value="1"/>
</dbReference>
<dbReference type="Pfam" id="PF02779">
    <property type="entry name" value="Transket_pyr"/>
    <property type="match status" value="1"/>
</dbReference>
<organism evidence="13 14">
    <name type="scientific">Rhodobium orientis</name>
    <dbReference type="NCBI Taxonomy" id="34017"/>
    <lineage>
        <taxon>Bacteria</taxon>
        <taxon>Pseudomonadati</taxon>
        <taxon>Pseudomonadota</taxon>
        <taxon>Alphaproteobacteria</taxon>
        <taxon>Hyphomicrobiales</taxon>
        <taxon>Rhodobiaceae</taxon>
        <taxon>Rhodobium</taxon>
    </lineage>
</organism>
<evidence type="ECO:0000313" key="13">
    <source>
        <dbReference type="EMBL" id="RAI27815.1"/>
    </source>
</evidence>
<evidence type="ECO:0000256" key="8">
    <source>
        <dbReference type="ARBA" id="ARBA00023052"/>
    </source>
</evidence>
<evidence type="ECO:0000256" key="2">
    <source>
        <dbReference type="ARBA" id="ARBA00011081"/>
    </source>
</evidence>
<keyword evidence="9 11" id="KW-0414">Isoprene biosynthesis</keyword>
<evidence type="ECO:0000256" key="1">
    <source>
        <dbReference type="ARBA" id="ARBA00004980"/>
    </source>
</evidence>
<dbReference type="GO" id="GO:0016114">
    <property type="term" value="P:terpenoid biosynthetic process"/>
    <property type="evidence" value="ECO:0007669"/>
    <property type="project" value="UniProtKB-UniRule"/>
</dbReference>
<keyword evidence="5 11" id="KW-0479">Metal-binding</keyword>
<dbReference type="SUPFAM" id="SSF52518">
    <property type="entry name" value="Thiamin diphosphate-binding fold (THDP-binding)"/>
    <property type="match status" value="2"/>
</dbReference>
<dbReference type="EC" id="2.2.1.7" evidence="11"/>
<evidence type="ECO:0000256" key="11">
    <source>
        <dbReference type="HAMAP-Rule" id="MF_00315"/>
    </source>
</evidence>
<evidence type="ECO:0000256" key="7">
    <source>
        <dbReference type="ARBA" id="ARBA00022977"/>
    </source>
</evidence>
<dbReference type="FunFam" id="3.40.50.920:FF:000002">
    <property type="entry name" value="1-deoxy-D-xylulose-5-phosphate synthase"/>
    <property type="match status" value="1"/>
</dbReference>
<dbReference type="HAMAP" id="MF_00315">
    <property type="entry name" value="DXP_synth"/>
    <property type="match status" value="1"/>
</dbReference>
<comment type="caution">
    <text evidence="13">The sequence shown here is derived from an EMBL/GenBank/DDBJ whole genome shotgun (WGS) entry which is preliminary data.</text>
</comment>
<dbReference type="GO" id="GO:0030976">
    <property type="term" value="F:thiamine pyrophosphate binding"/>
    <property type="evidence" value="ECO:0007669"/>
    <property type="project" value="UniProtKB-UniRule"/>
</dbReference>
<gene>
    <name evidence="11 13" type="primary">dxs</name>
    <name evidence="13" type="ORF">CH339_08835</name>
</gene>
<dbReference type="CDD" id="cd07033">
    <property type="entry name" value="TPP_PYR_DXS_TK_like"/>
    <property type="match status" value="1"/>
</dbReference>
<proteinExistence type="inferred from homology"/>
<dbReference type="InterPro" id="IPR005477">
    <property type="entry name" value="Dxylulose-5-P_synthase"/>
</dbReference>
<dbReference type="RefSeq" id="WP_111433986.1">
    <property type="nucleotide sequence ID" value="NZ_JACIGG010000008.1"/>
</dbReference>
<feature type="binding site" evidence="11">
    <location>
        <begin position="124"/>
        <end position="126"/>
    </location>
    <ligand>
        <name>thiamine diphosphate</name>
        <dbReference type="ChEBI" id="CHEBI:58937"/>
    </ligand>
</feature>
<dbReference type="AlphaFoldDB" id="A0A327JQ28"/>
<feature type="domain" description="Transketolase-like pyrimidine-binding" evidence="12">
    <location>
        <begin position="324"/>
        <end position="489"/>
    </location>
</feature>
<evidence type="ECO:0000256" key="6">
    <source>
        <dbReference type="ARBA" id="ARBA00022842"/>
    </source>
</evidence>
<dbReference type="Gene3D" id="3.40.50.970">
    <property type="match status" value="2"/>
</dbReference>
<comment type="cofactor">
    <cofactor evidence="11">
        <name>Mg(2+)</name>
        <dbReference type="ChEBI" id="CHEBI:18420"/>
    </cofactor>
    <text evidence="11">Binds 1 Mg(2+) ion per subunit.</text>
</comment>
<evidence type="ECO:0000256" key="3">
    <source>
        <dbReference type="ARBA" id="ARBA00011738"/>
    </source>
</evidence>
<dbReference type="Proteomes" id="UP000249299">
    <property type="component" value="Unassembled WGS sequence"/>
</dbReference>
<comment type="catalytic activity">
    <reaction evidence="11">
        <text>D-glyceraldehyde 3-phosphate + pyruvate + H(+) = 1-deoxy-D-xylulose 5-phosphate + CO2</text>
        <dbReference type="Rhea" id="RHEA:12605"/>
        <dbReference type="ChEBI" id="CHEBI:15361"/>
        <dbReference type="ChEBI" id="CHEBI:15378"/>
        <dbReference type="ChEBI" id="CHEBI:16526"/>
        <dbReference type="ChEBI" id="CHEBI:57792"/>
        <dbReference type="ChEBI" id="CHEBI:59776"/>
        <dbReference type="EC" id="2.2.1.7"/>
    </reaction>
</comment>
<reference evidence="13 14" key="1">
    <citation type="submission" date="2017-07" db="EMBL/GenBank/DDBJ databases">
        <title>Draft Genome Sequences of Select Purple Nonsulfur Bacteria.</title>
        <authorList>
            <person name="Lasarre B."/>
            <person name="Mckinlay J.B."/>
        </authorList>
    </citation>
    <scope>NUCLEOTIDE SEQUENCE [LARGE SCALE GENOMIC DNA]</scope>
    <source>
        <strain evidence="13 14">DSM 11290</strain>
    </source>
</reference>
<dbReference type="InterPro" id="IPR009014">
    <property type="entry name" value="Transketo_C/PFOR_II"/>
</dbReference>
<dbReference type="Pfam" id="PF02780">
    <property type="entry name" value="Transketolase_C"/>
    <property type="match status" value="1"/>
</dbReference>
<evidence type="ECO:0000256" key="5">
    <source>
        <dbReference type="ARBA" id="ARBA00022723"/>
    </source>
</evidence>
<dbReference type="UniPathway" id="UPA00064">
    <property type="reaction ID" value="UER00091"/>
</dbReference>
<feature type="binding site" evidence="11">
    <location>
        <position position="184"/>
    </location>
    <ligand>
        <name>Mg(2+)</name>
        <dbReference type="ChEBI" id="CHEBI:18420"/>
    </ligand>
</feature>
<dbReference type="GO" id="GO:0009228">
    <property type="term" value="P:thiamine biosynthetic process"/>
    <property type="evidence" value="ECO:0007669"/>
    <property type="project" value="UniProtKB-UniRule"/>
</dbReference>
<dbReference type="SMART" id="SM00861">
    <property type="entry name" value="Transket_pyr"/>
    <property type="match status" value="1"/>
</dbReference>
<dbReference type="GO" id="GO:0019288">
    <property type="term" value="P:isopentenyl diphosphate biosynthetic process, methylerythritol 4-phosphate pathway"/>
    <property type="evidence" value="ECO:0007669"/>
    <property type="project" value="UniProtKB-ARBA"/>
</dbReference>
<evidence type="ECO:0000313" key="14">
    <source>
        <dbReference type="Proteomes" id="UP000249299"/>
    </source>
</evidence>
<name>A0A327JQ28_9HYPH</name>
<dbReference type="CDD" id="cd02007">
    <property type="entry name" value="TPP_DXS"/>
    <property type="match status" value="1"/>
</dbReference>
<keyword evidence="4 11" id="KW-0808">Transferase</keyword>